<sequence>MRHHVGRPNRPTPPGPCSSTSTSLSATRTPNLDWEISYEAELDNFPLTSPAFPYDLDTLVPTKDPPAWLHAPAAAIQRLTNWHPAQITLLRGPRPLQAGAGNRM</sequence>
<dbReference type="EMBL" id="BOMN01000010">
    <property type="protein sequence ID" value="GIE17490.1"/>
    <property type="molecule type" value="Genomic_DNA"/>
</dbReference>
<proteinExistence type="predicted"/>
<accession>A0ABQ3ZFY4</accession>
<feature type="compositionally biased region" description="Low complexity" evidence="1">
    <location>
        <begin position="17"/>
        <end position="29"/>
    </location>
</feature>
<name>A0ABQ3ZFY4_9ACTN</name>
<protein>
    <submittedName>
        <fullName evidence="2">Uncharacterized protein</fullName>
    </submittedName>
</protein>
<feature type="region of interest" description="Disordered" evidence="1">
    <location>
        <begin position="1"/>
        <end position="29"/>
    </location>
</feature>
<dbReference type="Proteomes" id="UP000603200">
    <property type="component" value="Unassembled WGS sequence"/>
</dbReference>
<keyword evidence="3" id="KW-1185">Reference proteome</keyword>
<reference evidence="2 3" key="1">
    <citation type="submission" date="2021-01" db="EMBL/GenBank/DDBJ databases">
        <title>Whole genome shotgun sequence of Actinoplanes humidus NBRC 14915.</title>
        <authorList>
            <person name="Komaki H."/>
            <person name="Tamura T."/>
        </authorList>
    </citation>
    <scope>NUCLEOTIDE SEQUENCE [LARGE SCALE GENOMIC DNA]</scope>
    <source>
        <strain evidence="2 3">NBRC 14915</strain>
    </source>
</reference>
<comment type="caution">
    <text evidence="2">The sequence shown here is derived from an EMBL/GenBank/DDBJ whole genome shotgun (WGS) entry which is preliminary data.</text>
</comment>
<organism evidence="2 3">
    <name type="scientific">Winogradskya humida</name>
    <dbReference type="NCBI Taxonomy" id="113566"/>
    <lineage>
        <taxon>Bacteria</taxon>
        <taxon>Bacillati</taxon>
        <taxon>Actinomycetota</taxon>
        <taxon>Actinomycetes</taxon>
        <taxon>Micromonosporales</taxon>
        <taxon>Micromonosporaceae</taxon>
        <taxon>Winogradskya</taxon>
    </lineage>
</organism>
<gene>
    <name evidence="2" type="ORF">Ahu01nite_005920</name>
</gene>
<evidence type="ECO:0000313" key="2">
    <source>
        <dbReference type="EMBL" id="GIE17490.1"/>
    </source>
</evidence>
<evidence type="ECO:0000313" key="3">
    <source>
        <dbReference type="Proteomes" id="UP000603200"/>
    </source>
</evidence>
<evidence type="ECO:0000256" key="1">
    <source>
        <dbReference type="SAM" id="MobiDB-lite"/>
    </source>
</evidence>